<dbReference type="SUPFAM" id="SSF54427">
    <property type="entry name" value="NTF2-like"/>
    <property type="match status" value="1"/>
</dbReference>
<keyword evidence="4" id="KW-1185">Reference proteome</keyword>
<dbReference type="Pfam" id="PF02136">
    <property type="entry name" value="NTF2"/>
    <property type="match status" value="1"/>
</dbReference>
<dbReference type="InterPro" id="IPR002075">
    <property type="entry name" value="NTF2_dom"/>
</dbReference>
<evidence type="ECO:0000313" key="4">
    <source>
        <dbReference type="Proteomes" id="UP001454036"/>
    </source>
</evidence>
<dbReference type="PANTHER" id="PTHR10693">
    <property type="entry name" value="RAS GTPASE-ACTIVATING PROTEIN-BINDING PROTEIN"/>
    <property type="match status" value="1"/>
</dbReference>
<dbReference type="FunFam" id="3.10.450.50:FF:000003">
    <property type="entry name" value="Nuclear transport factor 2 family protein"/>
    <property type="match status" value="1"/>
</dbReference>
<comment type="caution">
    <text evidence="3">The sequence shown here is derived from an EMBL/GenBank/DDBJ whole genome shotgun (WGS) entry which is preliminary data.</text>
</comment>
<dbReference type="InterPro" id="IPR039539">
    <property type="entry name" value="Ras_GTPase_bind_prot"/>
</dbReference>
<sequence>MAMQSTEQPASPGAQVVGNAFVEQYYHILHQSPELVYRFYQDTSMLSRPDPNGVITSVTTTKDINEKICSLDYKNYKAEIKTADAQLSFNDGVIVLVTGCLTGKDNLRRKFAQTFFLAPQENGYFVLNDVFRFVEENEPDTTLGKVNQVDNSHSSSLVQETEPANVISPTNEEAASLSEMVQKGGEKTPEPVLNDEQVGNGREIIVDGESQMHENDNISVAEPATPDDGHKKSYASIVSSQTKKVSTKVYVPTNSPGSAARKTAKHAVVTVAQAAAPEALAPSVPINATAPVDNDIQDEGTHIFIDIGMFFLPRYSLA</sequence>
<keyword evidence="1" id="KW-0694">RNA-binding</keyword>
<evidence type="ECO:0000259" key="2">
    <source>
        <dbReference type="PROSITE" id="PS50177"/>
    </source>
</evidence>
<dbReference type="InterPro" id="IPR032710">
    <property type="entry name" value="NTF2-like_dom_sf"/>
</dbReference>
<feature type="domain" description="NTF2" evidence="2">
    <location>
        <begin position="17"/>
        <end position="133"/>
    </location>
</feature>
<evidence type="ECO:0000313" key="3">
    <source>
        <dbReference type="EMBL" id="GAA0168137.1"/>
    </source>
</evidence>
<organism evidence="3 4">
    <name type="scientific">Lithospermum erythrorhizon</name>
    <name type="common">Purple gromwell</name>
    <name type="synonym">Lithospermum officinale var. erythrorhizon</name>
    <dbReference type="NCBI Taxonomy" id="34254"/>
    <lineage>
        <taxon>Eukaryota</taxon>
        <taxon>Viridiplantae</taxon>
        <taxon>Streptophyta</taxon>
        <taxon>Embryophyta</taxon>
        <taxon>Tracheophyta</taxon>
        <taxon>Spermatophyta</taxon>
        <taxon>Magnoliopsida</taxon>
        <taxon>eudicotyledons</taxon>
        <taxon>Gunneridae</taxon>
        <taxon>Pentapetalae</taxon>
        <taxon>asterids</taxon>
        <taxon>lamiids</taxon>
        <taxon>Boraginales</taxon>
        <taxon>Boraginaceae</taxon>
        <taxon>Boraginoideae</taxon>
        <taxon>Lithospermeae</taxon>
        <taxon>Lithospermum</taxon>
    </lineage>
</organism>
<proteinExistence type="predicted"/>
<dbReference type="CDD" id="cd00780">
    <property type="entry name" value="NTF2"/>
    <property type="match status" value="1"/>
</dbReference>
<evidence type="ECO:0000256" key="1">
    <source>
        <dbReference type="ARBA" id="ARBA00022884"/>
    </source>
</evidence>
<dbReference type="EMBL" id="BAABME010023489">
    <property type="protein sequence ID" value="GAA0168137.1"/>
    <property type="molecule type" value="Genomic_DNA"/>
</dbReference>
<gene>
    <name evidence="3" type="ORF">LIER_40504</name>
</gene>
<name>A0AAV3QZ84_LITER</name>
<dbReference type="GO" id="GO:0005829">
    <property type="term" value="C:cytosol"/>
    <property type="evidence" value="ECO:0007669"/>
    <property type="project" value="TreeGrafter"/>
</dbReference>
<dbReference type="Gene3D" id="3.10.450.50">
    <property type="match status" value="1"/>
</dbReference>
<dbReference type="AlphaFoldDB" id="A0AAV3QZ84"/>
<dbReference type="PANTHER" id="PTHR10693:SF75">
    <property type="entry name" value="NUCLEAR TRANSPORT FACTOR 2"/>
    <property type="match status" value="1"/>
</dbReference>
<protein>
    <submittedName>
        <fullName evidence="3">RNA metabolism protein</fullName>
    </submittedName>
</protein>
<dbReference type="PROSITE" id="PS50177">
    <property type="entry name" value="NTF2_DOMAIN"/>
    <property type="match status" value="1"/>
</dbReference>
<reference evidence="3 4" key="1">
    <citation type="submission" date="2024-01" db="EMBL/GenBank/DDBJ databases">
        <title>The complete chloroplast genome sequence of Lithospermum erythrorhizon: insights into the phylogenetic relationship among Boraginaceae species and the maternal lineages of purple gromwells.</title>
        <authorList>
            <person name="Okada T."/>
            <person name="Watanabe K."/>
        </authorList>
    </citation>
    <scope>NUCLEOTIDE SEQUENCE [LARGE SCALE GENOMIC DNA]</scope>
</reference>
<dbReference type="Proteomes" id="UP001454036">
    <property type="component" value="Unassembled WGS sequence"/>
</dbReference>
<dbReference type="GO" id="GO:0003729">
    <property type="term" value="F:mRNA binding"/>
    <property type="evidence" value="ECO:0007669"/>
    <property type="project" value="TreeGrafter"/>
</dbReference>
<accession>A0AAV3QZ84</accession>
<dbReference type="InterPro" id="IPR018222">
    <property type="entry name" value="Nuclear_transport_factor_2_euk"/>
</dbReference>
<dbReference type="GO" id="GO:1990904">
    <property type="term" value="C:ribonucleoprotein complex"/>
    <property type="evidence" value="ECO:0007669"/>
    <property type="project" value="TreeGrafter"/>
</dbReference>